<keyword evidence="3" id="KW-0597">Phosphoprotein</keyword>
<dbReference type="CDD" id="cd19531">
    <property type="entry name" value="LCL_NRPS-like"/>
    <property type="match status" value="1"/>
</dbReference>
<dbReference type="InterPro" id="IPR006162">
    <property type="entry name" value="Ppantetheine_attach_site"/>
</dbReference>
<accession>A0ABT3B339</accession>
<organism evidence="5 6">
    <name type="scientific">Plectonema radiosum NIES-515</name>
    <dbReference type="NCBI Taxonomy" id="2986073"/>
    <lineage>
        <taxon>Bacteria</taxon>
        <taxon>Bacillati</taxon>
        <taxon>Cyanobacteriota</taxon>
        <taxon>Cyanophyceae</taxon>
        <taxon>Oscillatoriophycideae</taxon>
        <taxon>Oscillatoriales</taxon>
        <taxon>Microcoleaceae</taxon>
        <taxon>Plectonema</taxon>
    </lineage>
</organism>
<dbReference type="Gene3D" id="1.10.1200.10">
    <property type="entry name" value="ACP-like"/>
    <property type="match status" value="2"/>
</dbReference>
<gene>
    <name evidence="5" type="ORF">OGM63_20130</name>
</gene>
<sequence length="1453" mass="162727">MSLDTLPLTPNGKIDRSSLPAPEVLITREQEYVAPTTPSAEIITNIFTQVLNVENISIHDNFFTLGGHSLLATQLISRLRQVFSVEIPLRKVFESPTVTQLDKILTQLRTTDSGLTLPPIQPRHTDLEQLPLSWAQERLWFLNQLEGSSATYNVPIAVRISGNLNIHALQQAFSEIVRRHQILRTSFPAVNGTALQVIHLEITTINIKLVDLQQLANTERETVLQQLAQLEATTPFSLEIAPLIRCSLLQLSSTEYIVLLTMHHIVSDGWSIGVLIQELSILYQVFATGQPSTLPELPIQYADFALWQRQWLSGSILETQLNYWLSQLDSAPQLLQLPTERPRPSVQTYRGNAQSFTFNTDLSQKLQTLSGKSGTTLFMTLYAAFATLLYRYTGQSDILVGTPIANRNFSEIESLIGFFVNTLVLRTRFENNPSFQTLLTQVRETTLQAYEHQDVPFEQLVEALQPKRSLAYSPLFQVMFVLQNQPIGEIELPGLTFSQLDHHSTIAKFDLTLSMTETHQGLVGTWEYNTDLFDGSTIERMAGHFQNLLFAIVENPLLPVGELPLLSAAERHQLLVEWNDTATTYPTDKCIHQLFEEQVEKTPDNIAVVFEDQHLTYRQLNQAANQLAHYLQGLGVKPEVLVGICVERSVEMVVGLLGILKAGGAYVPLDPNYPTERLSYMLDDSGVQVLLTQKHLVPGLPSHQVVVVFLDIDWHHIAQQSQKNPITEVRSNNLVYTIYTSGSTGKPKAVQILHSAVVNFLCTMRQQPGMTADDVLLGVTTFTFDIAALEIFLPIIVGACLVIAKREVIVDGKQLLNLLIKSNITIIQATPATWRLLLEAGWQNSHQLKILCGGEALAQNLANQLQARSTSLWNVYGPTETTIWSLISQVEPQSGLISIGHPIANTKVYILDCHLQPVPIGVPGELHIGGDGLARGYLNRPELTLEKFIPNPFSEGKSERLYKTGDLARYLPDGNLDYLGRIDNQVKIRGLRIELGEIESVLSTHPQIQQVIVIVREDIPGDKRLVAYLVLNEQLTPGISEWRQFLMQKLPDYMIPSAFVYLDSLPLTPNGKVDRQNLHLLDSTNLTVKTHFAPPLDPVEHQLSEIWAAVLNIYPIGVQDNFFDLGGHSLLAVQLMAQIQQQFGKNLSLATLFQYPTVGQLATIIREPINPSTWSPLVIINSTGSKKPFFCVPGSGGNPIYLYKLAHYLGREQPFYALQALGLDGESQIHTKVEDIAAYYIQAIQSLQSEGPYLLGGHSFGGLVAFEMAQQLQKRGYEVPLLAILDSGAPSMEARNVNNFDHFDNADWLNLIASLFEEIYGKSLEISGDFLKTIPSDQQLDYFRERLEAANLLPPNSSIKQLRGLVEVYKANIQTVYIPREIYPNEITCFFSSETDVQSSEILEDLKNSRLDWQKFSSRKLNIHFVPGNHLTMLSEPHVKVLAEYLITCMKCI</sequence>
<reference evidence="5 6" key="1">
    <citation type="submission" date="2022-10" db="EMBL/GenBank/DDBJ databases">
        <title>Identification of biosynthetic pathway for the production of the potent trypsin inhibitor radiosumin.</title>
        <authorList>
            <person name="Fewer D.P."/>
            <person name="Delbaje E."/>
            <person name="Ouyang X."/>
            <person name="Agostino P.D."/>
            <person name="Wahlsten M."/>
            <person name="Jokela J."/>
            <person name="Permi P."/>
            <person name="Haapaniemi E."/>
            <person name="Koistinen H."/>
        </authorList>
    </citation>
    <scope>NUCLEOTIDE SEQUENCE [LARGE SCALE GENOMIC DNA]</scope>
    <source>
        <strain evidence="5 6">NIES-515</strain>
    </source>
</reference>
<dbReference type="Gene3D" id="3.30.300.30">
    <property type="match status" value="1"/>
</dbReference>
<dbReference type="InterPro" id="IPR025110">
    <property type="entry name" value="AMP-bd_C"/>
</dbReference>
<dbReference type="Pfam" id="PF00668">
    <property type="entry name" value="Condensation"/>
    <property type="match status" value="1"/>
</dbReference>
<keyword evidence="2" id="KW-0596">Phosphopantetheine</keyword>
<dbReference type="Gene3D" id="2.30.38.10">
    <property type="entry name" value="Luciferase, Domain 3"/>
    <property type="match status" value="1"/>
</dbReference>
<dbReference type="SUPFAM" id="SSF53474">
    <property type="entry name" value="alpha/beta-Hydrolases"/>
    <property type="match status" value="1"/>
</dbReference>
<dbReference type="Pfam" id="PF13193">
    <property type="entry name" value="AMP-binding_C"/>
    <property type="match status" value="1"/>
</dbReference>
<dbReference type="Proteomes" id="UP001526143">
    <property type="component" value="Unassembled WGS sequence"/>
</dbReference>
<dbReference type="EMBL" id="JAOWRF010000286">
    <property type="protein sequence ID" value="MCV3215788.1"/>
    <property type="molecule type" value="Genomic_DNA"/>
</dbReference>
<dbReference type="PROSITE" id="PS00012">
    <property type="entry name" value="PHOSPHOPANTETHEINE"/>
    <property type="match status" value="1"/>
</dbReference>
<dbReference type="RefSeq" id="WP_263747436.1">
    <property type="nucleotide sequence ID" value="NZ_JAOWRF010000286.1"/>
</dbReference>
<dbReference type="Gene3D" id="3.30.559.10">
    <property type="entry name" value="Chloramphenicol acetyltransferase-like domain"/>
    <property type="match status" value="1"/>
</dbReference>
<dbReference type="Gene3D" id="3.40.50.1820">
    <property type="entry name" value="alpha/beta hydrolase"/>
    <property type="match status" value="1"/>
</dbReference>
<dbReference type="SMART" id="SM00823">
    <property type="entry name" value="PKS_PP"/>
    <property type="match status" value="2"/>
</dbReference>
<evidence type="ECO:0000256" key="3">
    <source>
        <dbReference type="ARBA" id="ARBA00022553"/>
    </source>
</evidence>
<dbReference type="InterPro" id="IPR001031">
    <property type="entry name" value="Thioesterase"/>
</dbReference>
<dbReference type="InterPro" id="IPR010071">
    <property type="entry name" value="AA_adenyl_dom"/>
</dbReference>
<dbReference type="InterPro" id="IPR036736">
    <property type="entry name" value="ACP-like_sf"/>
</dbReference>
<dbReference type="PROSITE" id="PS50075">
    <property type="entry name" value="CARRIER"/>
    <property type="match status" value="2"/>
</dbReference>
<dbReference type="InterPro" id="IPR009081">
    <property type="entry name" value="PP-bd_ACP"/>
</dbReference>
<evidence type="ECO:0000313" key="5">
    <source>
        <dbReference type="EMBL" id="MCV3215788.1"/>
    </source>
</evidence>
<dbReference type="Pfam" id="PF00550">
    <property type="entry name" value="PP-binding"/>
    <property type="match status" value="2"/>
</dbReference>
<protein>
    <submittedName>
        <fullName evidence="5">Amino acid adenylation domain-containing protein</fullName>
    </submittedName>
</protein>
<dbReference type="PANTHER" id="PTHR45527:SF1">
    <property type="entry name" value="FATTY ACID SYNTHASE"/>
    <property type="match status" value="1"/>
</dbReference>
<keyword evidence="6" id="KW-1185">Reference proteome</keyword>
<evidence type="ECO:0000256" key="2">
    <source>
        <dbReference type="ARBA" id="ARBA00022450"/>
    </source>
</evidence>
<dbReference type="CDD" id="cd12116">
    <property type="entry name" value="A_NRPS_Ta1_like"/>
    <property type="match status" value="1"/>
</dbReference>
<dbReference type="SUPFAM" id="SSF52777">
    <property type="entry name" value="CoA-dependent acyltransferases"/>
    <property type="match status" value="2"/>
</dbReference>
<dbReference type="InterPro" id="IPR020806">
    <property type="entry name" value="PKS_PP-bd"/>
</dbReference>
<dbReference type="InterPro" id="IPR001242">
    <property type="entry name" value="Condensation_dom"/>
</dbReference>
<comment type="caution">
    <text evidence="5">The sequence shown here is derived from an EMBL/GenBank/DDBJ whole genome shotgun (WGS) entry which is preliminary data.</text>
</comment>
<dbReference type="SUPFAM" id="SSF47336">
    <property type="entry name" value="ACP-like"/>
    <property type="match status" value="2"/>
</dbReference>
<dbReference type="Pfam" id="PF00501">
    <property type="entry name" value="AMP-binding"/>
    <property type="match status" value="1"/>
</dbReference>
<dbReference type="Gene3D" id="3.40.50.980">
    <property type="match status" value="2"/>
</dbReference>
<dbReference type="InterPro" id="IPR023213">
    <property type="entry name" value="CAT-like_dom_sf"/>
</dbReference>
<dbReference type="PANTHER" id="PTHR45527">
    <property type="entry name" value="NONRIBOSOMAL PEPTIDE SYNTHETASE"/>
    <property type="match status" value="1"/>
</dbReference>
<comment type="cofactor">
    <cofactor evidence="1">
        <name>pantetheine 4'-phosphate</name>
        <dbReference type="ChEBI" id="CHEBI:47942"/>
    </cofactor>
</comment>
<feature type="domain" description="Carrier" evidence="4">
    <location>
        <begin position="1094"/>
        <end position="1169"/>
    </location>
</feature>
<evidence type="ECO:0000259" key="4">
    <source>
        <dbReference type="PROSITE" id="PS50075"/>
    </source>
</evidence>
<dbReference type="SUPFAM" id="SSF56801">
    <property type="entry name" value="Acetyl-CoA synthetase-like"/>
    <property type="match status" value="1"/>
</dbReference>
<dbReference type="InterPro" id="IPR045851">
    <property type="entry name" value="AMP-bd_C_sf"/>
</dbReference>
<dbReference type="NCBIfam" id="TIGR01733">
    <property type="entry name" value="AA-adenyl-dom"/>
    <property type="match status" value="1"/>
</dbReference>
<dbReference type="Gene3D" id="3.30.559.30">
    <property type="entry name" value="Nonribosomal peptide synthetase, condensation domain"/>
    <property type="match status" value="1"/>
</dbReference>
<evidence type="ECO:0000313" key="6">
    <source>
        <dbReference type="Proteomes" id="UP001526143"/>
    </source>
</evidence>
<feature type="domain" description="Carrier" evidence="4">
    <location>
        <begin position="34"/>
        <end position="109"/>
    </location>
</feature>
<proteinExistence type="predicted"/>
<dbReference type="Pfam" id="PF00975">
    <property type="entry name" value="Thioesterase"/>
    <property type="match status" value="1"/>
</dbReference>
<evidence type="ECO:0000256" key="1">
    <source>
        <dbReference type="ARBA" id="ARBA00001957"/>
    </source>
</evidence>
<name>A0ABT3B339_9CYAN</name>
<dbReference type="InterPro" id="IPR000873">
    <property type="entry name" value="AMP-dep_synth/lig_dom"/>
</dbReference>
<dbReference type="InterPro" id="IPR029058">
    <property type="entry name" value="AB_hydrolase_fold"/>
</dbReference>